<comment type="caution">
    <text evidence="1">The sequence shown here is derived from an EMBL/GenBank/DDBJ whole genome shotgun (WGS) entry which is preliminary data.</text>
</comment>
<reference evidence="2" key="1">
    <citation type="submission" date="2017-02" db="EMBL/GenBank/DDBJ databases">
        <authorList>
            <person name="Tafer H."/>
            <person name="Lopandic K."/>
        </authorList>
    </citation>
    <scope>NUCLEOTIDE SEQUENCE [LARGE SCALE GENOMIC DNA]</scope>
    <source>
        <strain evidence="2">CBS 366.77</strain>
    </source>
</reference>
<dbReference type="AlphaFoldDB" id="A0A3A2ZD00"/>
<proteinExistence type="predicted"/>
<dbReference type="Proteomes" id="UP000266188">
    <property type="component" value="Unassembled WGS sequence"/>
</dbReference>
<accession>A0A3A2ZD00</accession>
<organism evidence="1 2">
    <name type="scientific">Aspergillus sclerotialis</name>
    <dbReference type="NCBI Taxonomy" id="2070753"/>
    <lineage>
        <taxon>Eukaryota</taxon>
        <taxon>Fungi</taxon>
        <taxon>Dikarya</taxon>
        <taxon>Ascomycota</taxon>
        <taxon>Pezizomycotina</taxon>
        <taxon>Eurotiomycetes</taxon>
        <taxon>Eurotiomycetidae</taxon>
        <taxon>Eurotiales</taxon>
        <taxon>Aspergillaceae</taxon>
        <taxon>Aspergillus</taxon>
        <taxon>Aspergillus subgen. Polypaecilum</taxon>
    </lineage>
</organism>
<keyword evidence="2" id="KW-1185">Reference proteome</keyword>
<gene>
    <name evidence="1" type="ORF">PHISCL_06624</name>
</gene>
<name>A0A3A2ZD00_9EURO</name>
<evidence type="ECO:0000313" key="1">
    <source>
        <dbReference type="EMBL" id="RJE21029.1"/>
    </source>
</evidence>
<sequence length="124" mass="13692">MAEEPDNREFSFEHTGVYTVKSWGHEIGLKVDYPISSLKPYEIKINKPNTTAMRRRVKRGINRHTTAELMQDVVHCGLITQGQLMGDIVGRYVTGGVLDDTMKKYMDGVSGGSGGTGTLSNENT</sequence>
<protein>
    <submittedName>
        <fullName evidence="1">Uncharacterized protein</fullName>
    </submittedName>
</protein>
<dbReference type="EMBL" id="MVGC01000257">
    <property type="protein sequence ID" value="RJE21029.1"/>
    <property type="molecule type" value="Genomic_DNA"/>
</dbReference>
<evidence type="ECO:0000313" key="2">
    <source>
        <dbReference type="Proteomes" id="UP000266188"/>
    </source>
</evidence>
<dbReference type="OrthoDB" id="5227693at2759"/>